<proteinExistence type="predicted"/>
<feature type="region of interest" description="Disordered" evidence="3">
    <location>
        <begin position="213"/>
        <end position="239"/>
    </location>
</feature>
<dbReference type="EMBL" id="CABITT030000006">
    <property type="protein sequence ID" value="VVB09545.1"/>
    <property type="molecule type" value="Genomic_DNA"/>
</dbReference>
<evidence type="ECO:0000313" key="6">
    <source>
        <dbReference type="Proteomes" id="UP000489600"/>
    </source>
</evidence>
<evidence type="ECO:0000313" key="5">
    <source>
        <dbReference type="EMBL" id="VVB09545.1"/>
    </source>
</evidence>
<dbReference type="AlphaFoldDB" id="A0A565C7G8"/>
<evidence type="ECO:0000256" key="3">
    <source>
        <dbReference type="SAM" id="MobiDB-lite"/>
    </source>
</evidence>
<keyword evidence="2" id="KW-0677">Repeat</keyword>
<gene>
    <name evidence="5" type="ORF">ANE_LOCUS19989</name>
</gene>
<name>A0A565C7G8_9BRAS</name>
<sequence>MSVEGLPPCLKSLHADNCVSLERVQLTSAIKDPIRELMFSNCLRLDEKATKVIISHRFAKYVCLSGRQVPAEFTHKATLNSITIPLGNSSSAASSRFKACLLLSPVKNNALLHVICYLRSEKGVLINHMNYLSLTSDEPPQVGMEHLFILRGDLLHEQIRNLEVDLNARKILFEFTCSDNHKIIECGVRILKEEGEKRDEITECWLQDDQINIGDNTNDHTEDHNDDEPEAVGNISNQTDKAEAVEVENVESTKHTGFCYSVLRKLGLGKKKTKSPL</sequence>
<reference evidence="5" key="1">
    <citation type="submission" date="2019-07" db="EMBL/GenBank/DDBJ databases">
        <authorList>
            <person name="Dittberner H."/>
        </authorList>
    </citation>
    <scope>NUCLEOTIDE SEQUENCE [LARGE SCALE GENOMIC DNA]</scope>
</reference>
<evidence type="ECO:0000259" key="4">
    <source>
        <dbReference type="Pfam" id="PF20160"/>
    </source>
</evidence>
<comment type="caution">
    <text evidence="5">The sequence shown here is derived from an EMBL/GenBank/DDBJ whole genome shotgun (WGS) entry which is preliminary data.</text>
</comment>
<evidence type="ECO:0000256" key="1">
    <source>
        <dbReference type="ARBA" id="ARBA00022614"/>
    </source>
</evidence>
<protein>
    <recommendedName>
        <fullName evidence="4">C-JID domain-containing protein</fullName>
    </recommendedName>
</protein>
<keyword evidence="6" id="KW-1185">Reference proteome</keyword>
<dbReference type="OrthoDB" id="1084977at2759"/>
<dbReference type="Pfam" id="PF20160">
    <property type="entry name" value="C-JID"/>
    <property type="match status" value="1"/>
</dbReference>
<feature type="domain" description="C-JID" evidence="4">
    <location>
        <begin position="64"/>
        <end position="192"/>
    </location>
</feature>
<accession>A0A565C7G8</accession>
<dbReference type="Proteomes" id="UP000489600">
    <property type="component" value="Unassembled WGS sequence"/>
</dbReference>
<keyword evidence="1" id="KW-0433">Leucine-rich repeat</keyword>
<organism evidence="5 6">
    <name type="scientific">Arabis nemorensis</name>
    <dbReference type="NCBI Taxonomy" id="586526"/>
    <lineage>
        <taxon>Eukaryota</taxon>
        <taxon>Viridiplantae</taxon>
        <taxon>Streptophyta</taxon>
        <taxon>Embryophyta</taxon>
        <taxon>Tracheophyta</taxon>
        <taxon>Spermatophyta</taxon>
        <taxon>Magnoliopsida</taxon>
        <taxon>eudicotyledons</taxon>
        <taxon>Gunneridae</taxon>
        <taxon>Pentapetalae</taxon>
        <taxon>rosids</taxon>
        <taxon>malvids</taxon>
        <taxon>Brassicales</taxon>
        <taxon>Brassicaceae</taxon>
        <taxon>Arabideae</taxon>
        <taxon>Arabis</taxon>
    </lineage>
</organism>
<dbReference type="InterPro" id="IPR045344">
    <property type="entry name" value="C-JID"/>
</dbReference>
<evidence type="ECO:0000256" key="2">
    <source>
        <dbReference type="ARBA" id="ARBA00022737"/>
    </source>
</evidence>